<feature type="region of interest" description="Disordered" evidence="2">
    <location>
        <begin position="177"/>
        <end position="198"/>
    </location>
</feature>
<feature type="compositionally biased region" description="Basic and acidic residues" evidence="2">
    <location>
        <begin position="210"/>
        <end position="226"/>
    </location>
</feature>
<evidence type="ECO:0000256" key="2">
    <source>
        <dbReference type="SAM" id="MobiDB-lite"/>
    </source>
</evidence>
<keyword evidence="4" id="KW-1185">Reference proteome</keyword>
<feature type="compositionally biased region" description="Acidic residues" evidence="2">
    <location>
        <begin position="508"/>
        <end position="521"/>
    </location>
</feature>
<reference evidence="3" key="1">
    <citation type="journal article" date="2020" name="Stud. Mycol.">
        <title>101 Dothideomycetes genomes: a test case for predicting lifestyles and emergence of pathogens.</title>
        <authorList>
            <person name="Haridas S."/>
            <person name="Albert R."/>
            <person name="Binder M."/>
            <person name="Bloem J."/>
            <person name="Labutti K."/>
            <person name="Salamov A."/>
            <person name="Andreopoulos B."/>
            <person name="Baker S."/>
            <person name="Barry K."/>
            <person name="Bills G."/>
            <person name="Bluhm B."/>
            <person name="Cannon C."/>
            <person name="Castanera R."/>
            <person name="Culley D."/>
            <person name="Daum C."/>
            <person name="Ezra D."/>
            <person name="Gonzalez J."/>
            <person name="Henrissat B."/>
            <person name="Kuo A."/>
            <person name="Liang C."/>
            <person name="Lipzen A."/>
            <person name="Lutzoni F."/>
            <person name="Magnuson J."/>
            <person name="Mondo S."/>
            <person name="Nolan M."/>
            <person name="Ohm R."/>
            <person name="Pangilinan J."/>
            <person name="Park H.-J."/>
            <person name="Ramirez L."/>
            <person name="Alfaro M."/>
            <person name="Sun H."/>
            <person name="Tritt A."/>
            <person name="Yoshinaga Y."/>
            <person name="Zwiers L.-H."/>
            <person name="Turgeon B."/>
            <person name="Goodwin S."/>
            <person name="Spatafora J."/>
            <person name="Crous P."/>
            <person name="Grigoriev I."/>
        </authorList>
    </citation>
    <scope>NUCLEOTIDE SEQUENCE</scope>
    <source>
        <strain evidence="3">CBS 113979</strain>
    </source>
</reference>
<feature type="compositionally biased region" description="Polar residues" evidence="2">
    <location>
        <begin position="228"/>
        <end position="246"/>
    </location>
</feature>
<feature type="region of interest" description="Disordered" evidence="2">
    <location>
        <begin position="1"/>
        <end position="94"/>
    </location>
</feature>
<feature type="compositionally biased region" description="Basic and acidic residues" evidence="2">
    <location>
        <begin position="129"/>
        <end position="140"/>
    </location>
</feature>
<feature type="compositionally biased region" description="Polar residues" evidence="2">
    <location>
        <begin position="141"/>
        <end position="154"/>
    </location>
</feature>
<feature type="region of interest" description="Disordered" evidence="2">
    <location>
        <begin position="129"/>
        <end position="156"/>
    </location>
</feature>
<sequence>MNPGHNEPRLPPRETTSQGPFVATSEHPYQDAPSKRRRVEYQPTPPEEPPYQRGAQPTTYGIPPTPPNPPFRRDFQSVAPFQSSTPQFRSESGFTRYVPEESSCCPSQCPGKRCVRLRELIKDIVAEAHALDPPSRRESNVDPSSVPSTISSTDHLGPTEALEWVLERMRWQKAKQRDLLSSPAVVLPPPQRKPSYGSVQYGISASQEAMDRRLSAAEREERELRARTTPSQSFDGSRPFQASPNFDENWRTPSFPHEQLPGPQSPHRTASSSGSVFIPPQSPSMQAPQQHQQPPLRMLPSPSSLAYSHVLPPISSPTNSYQPSAHSSHLQDLQHQVSVKTLALQTLQREYDSLLQKLQRQQTKCSTLERKMEVTDQEINSLTDERERLSSQVATLEVQVEQLTKDRDEARHQMHATSAQYAQIVDMGGRIHAQGAEERKRWNSEKAALERRIIVLQGSTGGAGGGGGGGGGGGEASDIQGTARRQAPAAAEGPSQIAPAPAAPPEVADSDAMDTTEEQSEDSGQQETTDSIDDLRAEVLRLRGRTQALESTLRELRHDGRSVQEAAQAAGRSGERIQSAVDQLLGS</sequence>
<feature type="compositionally biased region" description="Low complexity" evidence="2">
    <location>
        <begin position="283"/>
        <end position="305"/>
    </location>
</feature>
<dbReference type="SUPFAM" id="SSF57997">
    <property type="entry name" value="Tropomyosin"/>
    <property type="match status" value="1"/>
</dbReference>
<evidence type="ECO:0000313" key="3">
    <source>
        <dbReference type="EMBL" id="KAF1984205.1"/>
    </source>
</evidence>
<dbReference type="EMBL" id="ML977169">
    <property type="protein sequence ID" value="KAF1984205.1"/>
    <property type="molecule type" value="Genomic_DNA"/>
</dbReference>
<evidence type="ECO:0000256" key="1">
    <source>
        <dbReference type="SAM" id="Coils"/>
    </source>
</evidence>
<accession>A0A6G1GTF0</accession>
<dbReference type="PANTHER" id="PTHR23159:SF31">
    <property type="entry name" value="CENTROSOME-ASSOCIATED PROTEIN CEP250 ISOFORM X1"/>
    <property type="match status" value="1"/>
</dbReference>
<name>A0A6G1GTF0_9PEZI</name>
<organism evidence="3 4">
    <name type="scientific">Aulographum hederae CBS 113979</name>
    <dbReference type="NCBI Taxonomy" id="1176131"/>
    <lineage>
        <taxon>Eukaryota</taxon>
        <taxon>Fungi</taxon>
        <taxon>Dikarya</taxon>
        <taxon>Ascomycota</taxon>
        <taxon>Pezizomycotina</taxon>
        <taxon>Dothideomycetes</taxon>
        <taxon>Pleosporomycetidae</taxon>
        <taxon>Aulographales</taxon>
        <taxon>Aulographaceae</taxon>
    </lineage>
</organism>
<keyword evidence="1" id="KW-0175">Coiled coil</keyword>
<protein>
    <submittedName>
        <fullName evidence="3">Uncharacterized protein</fullName>
    </submittedName>
</protein>
<feature type="region of interest" description="Disordered" evidence="2">
    <location>
        <begin position="210"/>
        <end position="309"/>
    </location>
</feature>
<feature type="coiled-coil region" evidence="1">
    <location>
        <begin position="330"/>
        <end position="420"/>
    </location>
</feature>
<feature type="compositionally biased region" description="Polar residues" evidence="2">
    <location>
        <begin position="79"/>
        <end position="93"/>
    </location>
</feature>
<dbReference type="AlphaFoldDB" id="A0A6G1GTF0"/>
<feature type="compositionally biased region" description="Basic and acidic residues" evidence="2">
    <location>
        <begin position="1"/>
        <end position="12"/>
    </location>
</feature>
<dbReference type="PANTHER" id="PTHR23159">
    <property type="entry name" value="CENTROSOMAL PROTEIN 2"/>
    <property type="match status" value="1"/>
</dbReference>
<evidence type="ECO:0000313" key="4">
    <source>
        <dbReference type="Proteomes" id="UP000800041"/>
    </source>
</evidence>
<feature type="compositionally biased region" description="Polar residues" evidence="2">
    <location>
        <begin position="266"/>
        <end position="275"/>
    </location>
</feature>
<gene>
    <name evidence="3" type="ORF">K402DRAFT_406181</name>
</gene>
<dbReference type="Gene3D" id="1.10.287.2610">
    <property type="match status" value="1"/>
</dbReference>
<feature type="compositionally biased region" description="Gly residues" evidence="2">
    <location>
        <begin position="459"/>
        <end position="475"/>
    </location>
</feature>
<feature type="region of interest" description="Disordered" evidence="2">
    <location>
        <begin position="553"/>
        <end position="587"/>
    </location>
</feature>
<feature type="region of interest" description="Disordered" evidence="2">
    <location>
        <begin position="458"/>
        <end position="535"/>
    </location>
</feature>
<proteinExistence type="predicted"/>
<feature type="compositionally biased region" description="Basic and acidic residues" evidence="2">
    <location>
        <begin position="553"/>
        <end position="562"/>
    </location>
</feature>
<dbReference type="OrthoDB" id="5427204at2759"/>
<dbReference type="Proteomes" id="UP000800041">
    <property type="component" value="Unassembled WGS sequence"/>
</dbReference>